<accession>A0A6I3KR72</accession>
<dbReference type="InterPro" id="IPR051209">
    <property type="entry name" value="FAD-bind_Monooxygenase_sf"/>
</dbReference>
<dbReference type="PANTHER" id="PTHR42877:SF4">
    <property type="entry name" value="FAD_NAD(P)-BINDING DOMAIN-CONTAINING PROTEIN-RELATED"/>
    <property type="match status" value="1"/>
</dbReference>
<sequence>MTAPIRRSDPGRTRDAYTGPQIHCTRWRDQQELDHLHVAVVGGGAALARVVPPVVARARRVTVFHHDPVWILPIPPLPGARLLLGRLPADFLGSLPAHSAPSLPEAPSGSANHTAASAPSHPVGAGTAPRPSPLTVESSVRQGLSPRKPARRPILVAVGDSGLDLLRWCGRQALRQAAAVNLRAQVGDSWERRQLTPDRPAAVRVHSRYYRALRQPNCRLISWPIARLAPLGIRTVDGVEHQVDCIIYAEDAS</sequence>
<dbReference type="SUPFAM" id="SSF51905">
    <property type="entry name" value="FAD/NAD(P)-binding domain"/>
    <property type="match status" value="1"/>
</dbReference>
<dbReference type="RefSeq" id="WP_154786236.1">
    <property type="nucleotide sequence ID" value="NZ_WMBB01000001.1"/>
</dbReference>
<dbReference type="PANTHER" id="PTHR42877">
    <property type="entry name" value="L-ORNITHINE N(5)-MONOOXYGENASE-RELATED"/>
    <property type="match status" value="1"/>
</dbReference>
<name>A0A6I3KR72_9NOCA</name>
<protein>
    <submittedName>
        <fullName evidence="2">Uncharacterized protein</fullName>
    </submittedName>
</protein>
<evidence type="ECO:0000313" key="3">
    <source>
        <dbReference type="Proteomes" id="UP000432464"/>
    </source>
</evidence>
<feature type="region of interest" description="Disordered" evidence="1">
    <location>
        <begin position="100"/>
        <end position="146"/>
    </location>
</feature>
<dbReference type="Gene3D" id="3.50.50.60">
    <property type="entry name" value="FAD/NAD(P)-binding domain"/>
    <property type="match status" value="1"/>
</dbReference>
<reference evidence="2 3" key="1">
    <citation type="submission" date="2019-11" db="EMBL/GenBank/DDBJ databases">
        <title>Nocardia sp. nov. CT2-14 isolated from soil.</title>
        <authorList>
            <person name="Kanchanasin P."/>
            <person name="Tanasupawat S."/>
            <person name="Yuki M."/>
            <person name="Kudo T."/>
        </authorList>
    </citation>
    <scope>NUCLEOTIDE SEQUENCE [LARGE SCALE GENOMIC DNA]</scope>
    <source>
        <strain evidence="2 3">CT2-14</strain>
    </source>
</reference>
<proteinExistence type="predicted"/>
<comment type="caution">
    <text evidence="2">The sequence shown here is derived from an EMBL/GenBank/DDBJ whole genome shotgun (WGS) entry which is preliminary data.</text>
</comment>
<dbReference type="Proteomes" id="UP000432464">
    <property type="component" value="Unassembled WGS sequence"/>
</dbReference>
<dbReference type="AlphaFoldDB" id="A0A6I3KR72"/>
<keyword evidence="3" id="KW-1185">Reference proteome</keyword>
<organism evidence="2 3">
    <name type="scientific">Nocardia aurantiaca</name>
    <dbReference type="NCBI Taxonomy" id="2675850"/>
    <lineage>
        <taxon>Bacteria</taxon>
        <taxon>Bacillati</taxon>
        <taxon>Actinomycetota</taxon>
        <taxon>Actinomycetes</taxon>
        <taxon>Mycobacteriales</taxon>
        <taxon>Nocardiaceae</taxon>
        <taxon>Nocardia</taxon>
    </lineage>
</organism>
<gene>
    <name evidence="2" type="ORF">GLP40_03225</name>
</gene>
<dbReference type="InterPro" id="IPR036188">
    <property type="entry name" value="FAD/NAD-bd_sf"/>
</dbReference>
<dbReference type="EMBL" id="WMBB01000001">
    <property type="protein sequence ID" value="MTE11801.1"/>
    <property type="molecule type" value="Genomic_DNA"/>
</dbReference>
<evidence type="ECO:0000256" key="1">
    <source>
        <dbReference type="SAM" id="MobiDB-lite"/>
    </source>
</evidence>
<evidence type="ECO:0000313" key="2">
    <source>
        <dbReference type="EMBL" id="MTE11801.1"/>
    </source>
</evidence>